<keyword evidence="2" id="KW-1185">Reference proteome</keyword>
<organism evidence="1 2">
    <name type="scientific">Mycoplasmopsis alligatoris A21JP2</name>
    <dbReference type="NCBI Taxonomy" id="747682"/>
    <lineage>
        <taxon>Bacteria</taxon>
        <taxon>Bacillati</taxon>
        <taxon>Mycoplasmatota</taxon>
        <taxon>Mycoplasmoidales</taxon>
        <taxon>Metamycoplasmataceae</taxon>
        <taxon>Mycoplasmopsis</taxon>
    </lineage>
</organism>
<gene>
    <name evidence="1" type="ORF">MALL_0125</name>
</gene>
<dbReference type="RefSeq" id="WP_005683063.1">
    <property type="nucleotide sequence ID" value="NZ_ADNC01000002.1"/>
</dbReference>
<comment type="caution">
    <text evidence="1">The sequence shown here is derived from an EMBL/GenBank/DDBJ whole genome shotgun (WGS) entry which is preliminary data.</text>
</comment>
<name>D4XUX1_9BACT</name>
<reference evidence="1 2" key="1">
    <citation type="submission" date="2010-03" db="EMBL/GenBank/DDBJ databases">
        <authorList>
            <person name="Glass J.I."/>
            <person name="Benders G.A."/>
            <person name="Durkin A.S."/>
            <person name="Farmerie W.G."/>
            <person name="Hlavinka K."/>
            <person name="Hostetler J."/>
            <person name="Jackson J."/>
            <person name="May M.A."/>
            <person name="Miller R.H."/>
            <person name="Paralanov V."/>
            <person name="Radune D."/>
            <person name="Szczypinski B."/>
            <person name="Brown D.R."/>
        </authorList>
    </citation>
    <scope>NUCLEOTIDE SEQUENCE [LARGE SCALE GENOMIC DNA]</scope>
    <source>
        <strain evidence="1 2">A21JP2</strain>
    </source>
</reference>
<dbReference type="Proteomes" id="UP000004757">
    <property type="component" value="Unassembled WGS sequence"/>
</dbReference>
<protein>
    <submittedName>
        <fullName evidence="1">Uncharacterized protein</fullName>
    </submittedName>
</protein>
<proteinExistence type="predicted"/>
<evidence type="ECO:0000313" key="1">
    <source>
        <dbReference type="EMBL" id="EFF41795.1"/>
    </source>
</evidence>
<evidence type="ECO:0000313" key="2">
    <source>
        <dbReference type="Proteomes" id="UP000004757"/>
    </source>
</evidence>
<sequence>MFLYLPPAVAPHTDTSTTVKNVRKVEEKRKDVSFEAFTKALSKHQEELDYYTKAAATRGLTFEENYYFDALKTKVAKELGFVQPKTRFSTEWWGANLWINFTEEETQEYLKVLDKYFYWIKDVDGILEKTRDIIDHIDTFVTEPKLKLLFQIVKFSSQYVPHVTPYFDREKVAELIKGKVKRISLRLTFGFVPSGLHTGY</sequence>
<dbReference type="EMBL" id="ADNC01000002">
    <property type="protein sequence ID" value="EFF41795.1"/>
    <property type="molecule type" value="Genomic_DNA"/>
</dbReference>
<dbReference type="AlphaFoldDB" id="D4XUX1"/>
<accession>D4XUX1</accession>